<dbReference type="GO" id="GO:0034220">
    <property type="term" value="P:monoatomic ion transmembrane transport"/>
    <property type="evidence" value="ECO:0007669"/>
    <property type="project" value="UniProtKB-KW"/>
</dbReference>
<keyword evidence="7" id="KW-0630">Potassium</keyword>
<organism evidence="12 13">
    <name type="scientific">Polistes dominula</name>
    <name type="common">European paper wasp</name>
    <name type="synonym">Vespa dominula</name>
    <dbReference type="NCBI Taxonomy" id="743375"/>
    <lineage>
        <taxon>Eukaryota</taxon>
        <taxon>Metazoa</taxon>
        <taxon>Ecdysozoa</taxon>
        <taxon>Arthropoda</taxon>
        <taxon>Hexapoda</taxon>
        <taxon>Insecta</taxon>
        <taxon>Pterygota</taxon>
        <taxon>Neoptera</taxon>
        <taxon>Endopterygota</taxon>
        <taxon>Hymenoptera</taxon>
        <taxon>Apocrita</taxon>
        <taxon>Aculeata</taxon>
        <taxon>Vespoidea</taxon>
        <taxon>Vespidae</taxon>
        <taxon>Polistinae</taxon>
        <taxon>Polistini</taxon>
        <taxon>Polistes</taxon>
    </lineage>
</organism>
<reference evidence="13" key="1">
    <citation type="submission" date="2025-08" db="UniProtKB">
        <authorList>
            <consortium name="RefSeq"/>
        </authorList>
    </citation>
    <scope>IDENTIFICATION</scope>
    <source>
        <tissue evidence="13">Whole body</tissue>
    </source>
</reference>
<dbReference type="InterPro" id="IPR005983">
    <property type="entry name" value="K_chnl_volt-dep_bsu_KCNAB"/>
</dbReference>
<dbReference type="PANTHER" id="PTHR43150">
    <property type="entry name" value="HYPERKINETIC, ISOFORM M"/>
    <property type="match status" value="1"/>
</dbReference>
<evidence type="ECO:0000313" key="13">
    <source>
        <dbReference type="RefSeq" id="XP_015181401.1"/>
    </source>
</evidence>
<evidence type="ECO:0000256" key="5">
    <source>
        <dbReference type="ARBA" id="ARBA00022538"/>
    </source>
</evidence>
<feature type="compositionally biased region" description="Low complexity" evidence="10">
    <location>
        <begin position="11"/>
        <end position="28"/>
    </location>
</feature>
<gene>
    <name evidence="13" type="primary">LOC107069012</name>
</gene>
<protein>
    <submittedName>
        <fullName evidence="13">Voltage-gated potassium channel subunit beta-2 isoform X2</fullName>
    </submittedName>
</protein>
<keyword evidence="5" id="KW-0633">Potassium transport</keyword>
<dbReference type="PRINTS" id="PR01577">
    <property type="entry name" value="KCNABCHANNEL"/>
</dbReference>
<evidence type="ECO:0000256" key="8">
    <source>
        <dbReference type="ARBA" id="ARBA00023002"/>
    </source>
</evidence>
<dbReference type="InterPro" id="IPR023210">
    <property type="entry name" value="NADP_OxRdtase_dom"/>
</dbReference>
<keyword evidence="4" id="KW-0963">Cytoplasm</keyword>
<dbReference type="Proteomes" id="UP000694924">
    <property type="component" value="Unplaced"/>
</dbReference>
<dbReference type="InterPro" id="IPR036812">
    <property type="entry name" value="NAD(P)_OxRdtase_dom_sf"/>
</dbReference>
<dbReference type="SUPFAM" id="SSF51430">
    <property type="entry name" value="NAD(P)-linked oxidoreductase"/>
    <property type="match status" value="1"/>
</dbReference>
<dbReference type="CDD" id="cd19142">
    <property type="entry name" value="AKR_AKR6B1"/>
    <property type="match status" value="1"/>
</dbReference>
<dbReference type="Gene3D" id="3.20.20.100">
    <property type="entry name" value="NADP-dependent oxidoreductase domain"/>
    <property type="match status" value="1"/>
</dbReference>
<evidence type="ECO:0000256" key="9">
    <source>
        <dbReference type="ARBA" id="ARBA00023065"/>
    </source>
</evidence>
<evidence type="ECO:0000256" key="7">
    <source>
        <dbReference type="ARBA" id="ARBA00022958"/>
    </source>
</evidence>
<accession>A0ABM1IMG4</accession>
<evidence type="ECO:0000259" key="11">
    <source>
        <dbReference type="Pfam" id="PF00248"/>
    </source>
</evidence>
<keyword evidence="12" id="KW-1185">Reference proteome</keyword>
<evidence type="ECO:0000256" key="2">
    <source>
        <dbReference type="ARBA" id="ARBA00006515"/>
    </source>
</evidence>
<feature type="domain" description="NADP-dependent oxidoreductase" evidence="11">
    <location>
        <begin position="113"/>
        <end position="417"/>
    </location>
</feature>
<evidence type="ECO:0000256" key="3">
    <source>
        <dbReference type="ARBA" id="ARBA00022448"/>
    </source>
</evidence>
<sequence length="433" mass="48241">MSRLMLCNLANTSTGGNDTNNNANTNSSMEDDDSYPLPTIYRCRAPIASLDCMEEFNGGGGGAETGVHCSNTAGTKEQLLTSCIAAQAQRLQHPSPGIRYRNLGKSGLRVSNVGLGTWTTFGVGGCGNEETAEAVVALAYDSGINVFDLSEAHSGHRAEIQFGRILLRRAWNRSSYVVTTKIYWNTKTEGRGLSRKHIIESVQSSLVRLQLSYIDIVMIHKVDPMCPMEEIVRAMNYVISKGWVMYWGTSRWSPVEIMEAYTNCRQFNCVTPIVEQAEYHLFYREKPELYMPELYNKIGVGLMAWSTVTIGMVSSKPEDCGVSFLSRSSYKEYAWKDKSADEETRKYSDKLRDVCSLAERLGCSFGQLAIAWSLKNESVQCLLLGASNTDQLYESLQSLQLIPKLNATVMSEIERILDNKPSRPPMVSTLALR</sequence>
<comment type="similarity">
    <text evidence="2">Belongs to the shaker potassium channel beta subunit family.</text>
</comment>
<name>A0ABM1IMG4_POLDO</name>
<dbReference type="Pfam" id="PF00248">
    <property type="entry name" value="Aldo_ket_red"/>
    <property type="match status" value="1"/>
</dbReference>
<evidence type="ECO:0000256" key="4">
    <source>
        <dbReference type="ARBA" id="ARBA00022490"/>
    </source>
</evidence>
<keyword evidence="3" id="KW-0813">Transport</keyword>
<dbReference type="NCBIfam" id="TIGR01293">
    <property type="entry name" value="Kv_beta"/>
    <property type="match status" value="1"/>
</dbReference>
<keyword evidence="9" id="KW-0406">Ion transport</keyword>
<keyword evidence="13" id="KW-0407">Ion channel</keyword>
<dbReference type="RefSeq" id="XP_015181401.1">
    <property type="nucleotide sequence ID" value="XM_015325915.1"/>
</dbReference>
<keyword evidence="6" id="KW-0521">NADP</keyword>
<keyword evidence="8" id="KW-0560">Oxidoreductase</keyword>
<evidence type="ECO:0000256" key="10">
    <source>
        <dbReference type="SAM" id="MobiDB-lite"/>
    </source>
</evidence>
<evidence type="ECO:0000256" key="6">
    <source>
        <dbReference type="ARBA" id="ARBA00022857"/>
    </source>
</evidence>
<feature type="region of interest" description="Disordered" evidence="10">
    <location>
        <begin position="11"/>
        <end position="33"/>
    </location>
</feature>
<dbReference type="PANTHER" id="PTHR43150:SF2">
    <property type="entry name" value="HYPERKINETIC, ISOFORM M"/>
    <property type="match status" value="1"/>
</dbReference>
<comment type="subcellular location">
    <subcellularLocation>
        <location evidence="1">Cytoplasm</location>
    </subcellularLocation>
</comment>
<proteinExistence type="inferred from homology"/>
<evidence type="ECO:0000256" key="1">
    <source>
        <dbReference type="ARBA" id="ARBA00004496"/>
    </source>
</evidence>
<dbReference type="InterPro" id="IPR005399">
    <property type="entry name" value="K_chnl_volt-dep_bsu_KCNAB-rel"/>
</dbReference>
<dbReference type="GeneID" id="107069012"/>
<evidence type="ECO:0000313" key="12">
    <source>
        <dbReference type="Proteomes" id="UP000694924"/>
    </source>
</evidence>